<dbReference type="SUPFAM" id="SSF53649">
    <property type="entry name" value="Alkaline phosphatase-like"/>
    <property type="match status" value="1"/>
</dbReference>
<dbReference type="PANTHER" id="PTHR10151:SF120">
    <property type="entry name" value="BIS(5'-ADENOSYL)-TRIPHOSPHATASE"/>
    <property type="match status" value="1"/>
</dbReference>
<sequence>MNTAPDTARVLVVGIDGVRLDLLPVLDTPHLDGIARAGFLAPVEVDAATPTMSGPCWTTVVTGVGVAKHGVWGNRLNGNRLDIFPDFTTRLAAECGRRTFAVGGWAPLFLARQGGPLFVAPTRLGYVAPREDTPEGWEEVDERVTAEAEHLLGLDEELHAGFVYLGAVDETAHFLGCGEEYRRSVEAADRRLGRLLAAVRDRRGHAAEQWTVIVVTDHGHRDEGGHGGRSALERTAWIAASGPGLTAGAVSRDLHHADVAAHVYTALGITPDPHWTLDGTAFTAVASDTAAADLTTVSAGTALTTVSAATALTTVTA</sequence>
<dbReference type="PANTHER" id="PTHR10151">
    <property type="entry name" value="ECTONUCLEOTIDE PYROPHOSPHATASE/PHOSPHODIESTERASE"/>
    <property type="match status" value="1"/>
</dbReference>
<protein>
    <submittedName>
        <fullName evidence="1">Alkaline phosphatase family protein</fullName>
    </submittedName>
</protein>
<organism evidence="1 2">
    <name type="scientific">Streptomyces narbonensis</name>
    <dbReference type="NCBI Taxonomy" id="67333"/>
    <lineage>
        <taxon>Bacteria</taxon>
        <taxon>Bacillati</taxon>
        <taxon>Actinomycetota</taxon>
        <taxon>Actinomycetes</taxon>
        <taxon>Kitasatosporales</taxon>
        <taxon>Streptomycetaceae</taxon>
        <taxon>Streptomyces</taxon>
    </lineage>
</organism>
<dbReference type="EMBL" id="JBEZAE010000011">
    <property type="protein sequence ID" value="MEU7072132.1"/>
    <property type="molecule type" value="Genomic_DNA"/>
</dbReference>
<gene>
    <name evidence="1" type="ORF">AB0A88_18585</name>
</gene>
<dbReference type="Gene3D" id="3.40.720.10">
    <property type="entry name" value="Alkaline Phosphatase, subunit A"/>
    <property type="match status" value="1"/>
</dbReference>
<dbReference type="InterPro" id="IPR017850">
    <property type="entry name" value="Alkaline_phosphatase_core_sf"/>
</dbReference>
<accession>A0ABV3CBH2</accession>
<keyword evidence="2" id="KW-1185">Reference proteome</keyword>
<proteinExistence type="predicted"/>
<dbReference type="InterPro" id="IPR002591">
    <property type="entry name" value="Phosphodiest/P_Trfase"/>
</dbReference>
<reference evidence="1 2" key="1">
    <citation type="submission" date="2024-06" db="EMBL/GenBank/DDBJ databases">
        <title>The Natural Products Discovery Center: Release of the First 8490 Sequenced Strains for Exploring Actinobacteria Biosynthetic Diversity.</title>
        <authorList>
            <person name="Kalkreuter E."/>
            <person name="Kautsar S.A."/>
            <person name="Yang D."/>
            <person name="Bader C.D."/>
            <person name="Teijaro C.N."/>
            <person name="Fluegel L."/>
            <person name="Davis C.M."/>
            <person name="Simpson J.R."/>
            <person name="Lauterbach L."/>
            <person name="Steele A.D."/>
            <person name="Gui C."/>
            <person name="Meng S."/>
            <person name="Li G."/>
            <person name="Viehrig K."/>
            <person name="Ye F."/>
            <person name="Su P."/>
            <person name="Kiefer A.F."/>
            <person name="Nichols A."/>
            <person name="Cepeda A.J."/>
            <person name="Yan W."/>
            <person name="Fan B."/>
            <person name="Jiang Y."/>
            <person name="Adhikari A."/>
            <person name="Zheng C.-J."/>
            <person name="Schuster L."/>
            <person name="Cowan T.M."/>
            <person name="Smanski M.J."/>
            <person name="Chevrette M.G."/>
            <person name="De Carvalho L.P.S."/>
            <person name="Shen B."/>
        </authorList>
    </citation>
    <scope>NUCLEOTIDE SEQUENCE [LARGE SCALE GENOMIC DNA]</scope>
    <source>
        <strain evidence="1 2">NPDC045974</strain>
    </source>
</reference>
<dbReference type="RefSeq" id="WP_358473329.1">
    <property type="nucleotide sequence ID" value="NZ_JBEZAE010000011.1"/>
</dbReference>
<name>A0ABV3CBH2_9ACTN</name>
<comment type="caution">
    <text evidence="1">The sequence shown here is derived from an EMBL/GenBank/DDBJ whole genome shotgun (WGS) entry which is preliminary data.</text>
</comment>
<evidence type="ECO:0000313" key="1">
    <source>
        <dbReference type="EMBL" id="MEU7072132.1"/>
    </source>
</evidence>
<dbReference type="Pfam" id="PF01663">
    <property type="entry name" value="Phosphodiest"/>
    <property type="match status" value="1"/>
</dbReference>
<dbReference type="Proteomes" id="UP001551329">
    <property type="component" value="Unassembled WGS sequence"/>
</dbReference>
<evidence type="ECO:0000313" key="2">
    <source>
        <dbReference type="Proteomes" id="UP001551329"/>
    </source>
</evidence>